<keyword evidence="3" id="KW-0677">Repeat</keyword>
<keyword evidence="5" id="KW-0472">Membrane</keyword>
<organism evidence="7 8">
    <name type="scientific">Nephila pilipes</name>
    <name type="common">Giant wood spider</name>
    <name type="synonym">Nephila maculata</name>
    <dbReference type="NCBI Taxonomy" id="299642"/>
    <lineage>
        <taxon>Eukaryota</taxon>
        <taxon>Metazoa</taxon>
        <taxon>Ecdysozoa</taxon>
        <taxon>Arthropoda</taxon>
        <taxon>Chelicerata</taxon>
        <taxon>Arachnida</taxon>
        <taxon>Araneae</taxon>
        <taxon>Araneomorphae</taxon>
        <taxon>Entelegynae</taxon>
        <taxon>Araneoidea</taxon>
        <taxon>Nephilidae</taxon>
        <taxon>Nephila</taxon>
    </lineage>
</organism>
<sequence>MHSVRNFKWNGPAALLMLRSFFKTMKLMTKLGKYKITAKDFQAPQWIFNTAELRDSSTLYEIEVTLSKGSRRQHKIIYLDVIKNNAPGIIVMCEKSVACRVTEGGFIVNPSDWLAVRAECVTECGNGNLRYEWEIYGIKDESQSKEILDDWITHIIIDEDRLGINKTFFEANQKFQSFHIKVTGTDMDDDRPKGVAKLYIRTNIPPKPGSCTINSKTGMATITIFKLDFEGWSDPDGQDLRDFSVY</sequence>
<dbReference type="InterPro" id="IPR002859">
    <property type="entry name" value="PKD/REJ-like"/>
</dbReference>
<keyword evidence="4" id="KW-1133">Transmembrane helix</keyword>
<dbReference type="OrthoDB" id="6435103at2759"/>
<dbReference type="Proteomes" id="UP000887013">
    <property type="component" value="Unassembled WGS sequence"/>
</dbReference>
<reference evidence="7" key="1">
    <citation type="submission" date="2020-08" db="EMBL/GenBank/DDBJ databases">
        <title>Multicomponent nature underlies the extraordinary mechanical properties of spider dragline silk.</title>
        <authorList>
            <person name="Kono N."/>
            <person name="Nakamura H."/>
            <person name="Mori M."/>
            <person name="Yoshida Y."/>
            <person name="Ohtoshi R."/>
            <person name="Malay A.D."/>
            <person name="Moran D.A.P."/>
            <person name="Tomita M."/>
            <person name="Numata K."/>
            <person name="Arakawa K."/>
        </authorList>
    </citation>
    <scope>NUCLEOTIDE SEQUENCE</scope>
</reference>
<evidence type="ECO:0000256" key="5">
    <source>
        <dbReference type="ARBA" id="ARBA00023136"/>
    </source>
</evidence>
<keyword evidence="2" id="KW-0812">Transmembrane</keyword>
<dbReference type="PANTHER" id="PTHR46730:SF1">
    <property type="entry name" value="PLAT DOMAIN-CONTAINING PROTEIN"/>
    <property type="match status" value="1"/>
</dbReference>
<evidence type="ECO:0000313" key="7">
    <source>
        <dbReference type="EMBL" id="GFT30294.1"/>
    </source>
</evidence>
<dbReference type="PANTHER" id="PTHR46730">
    <property type="entry name" value="POLYCYSTIN-1"/>
    <property type="match status" value="1"/>
</dbReference>
<dbReference type="AlphaFoldDB" id="A0A8X6TNP9"/>
<accession>A0A8X6TNP9</accession>
<evidence type="ECO:0000256" key="4">
    <source>
        <dbReference type="ARBA" id="ARBA00022989"/>
    </source>
</evidence>
<dbReference type="GO" id="GO:0005886">
    <property type="term" value="C:plasma membrane"/>
    <property type="evidence" value="ECO:0007669"/>
    <property type="project" value="TreeGrafter"/>
</dbReference>
<dbReference type="Pfam" id="PF02010">
    <property type="entry name" value="REJ"/>
    <property type="match status" value="1"/>
</dbReference>
<evidence type="ECO:0000256" key="2">
    <source>
        <dbReference type="ARBA" id="ARBA00022692"/>
    </source>
</evidence>
<dbReference type="GO" id="GO:0006816">
    <property type="term" value="P:calcium ion transport"/>
    <property type="evidence" value="ECO:0007669"/>
    <property type="project" value="TreeGrafter"/>
</dbReference>
<dbReference type="GO" id="GO:0005261">
    <property type="term" value="F:monoatomic cation channel activity"/>
    <property type="evidence" value="ECO:0007669"/>
    <property type="project" value="TreeGrafter"/>
</dbReference>
<feature type="non-terminal residue" evidence="7">
    <location>
        <position position="1"/>
    </location>
</feature>
<evidence type="ECO:0000313" key="8">
    <source>
        <dbReference type="Proteomes" id="UP000887013"/>
    </source>
</evidence>
<feature type="domain" description="PKD/REJ-like" evidence="6">
    <location>
        <begin position="58"/>
        <end position="238"/>
    </location>
</feature>
<gene>
    <name evidence="7" type="primary">Pkd1l2_0</name>
    <name evidence="7" type="ORF">NPIL_489181</name>
</gene>
<name>A0A8X6TNP9_NEPPI</name>
<evidence type="ECO:0000256" key="1">
    <source>
        <dbReference type="ARBA" id="ARBA00004370"/>
    </source>
</evidence>
<comment type="subcellular location">
    <subcellularLocation>
        <location evidence="1">Membrane</location>
    </subcellularLocation>
</comment>
<evidence type="ECO:0000259" key="6">
    <source>
        <dbReference type="Pfam" id="PF02010"/>
    </source>
</evidence>
<evidence type="ECO:0000256" key="3">
    <source>
        <dbReference type="ARBA" id="ARBA00022737"/>
    </source>
</evidence>
<dbReference type="EMBL" id="BMAW01061242">
    <property type="protein sequence ID" value="GFT30294.1"/>
    <property type="molecule type" value="Genomic_DNA"/>
</dbReference>
<comment type="caution">
    <text evidence="7">The sequence shown here is derived from an EMBL/GenBank/DDBJ whole genome shotgun (WGS) entry which is preliminary data.</text>
</comment>
<proteinExistence type="predicted"/>
<keyword evidence="8" id="KW-1185">Reference proteome</keyword>
<protein>
    <submittedName>
        <fullName evidence="7">Polycystic kidney disease protein 1-like 2</fullName>
    </submittedName>
</protein>